<keyword evidence="3 7" id="KW-0378">Hydrolase</keyword>
<dbReference type="Pfam" id="PF01195">
    <property type="entry name" value="Pept_tRNA_hydro"/>
    <property type="match status" value="1"/>
</dbReference>
<evidence type="ECO:0000256" key="4">
    <source>
        <dbReference type="ARBA" id="ARBA00022884"/>
    </source>
</evidence>
<dbReference type="CDD" id="cd00462">
    <property type="entry name" value="PTH"/>
    <property type="match status" value="1"/>
</dbReference>
<evidence type="ECO:0000256" key="8">
    <source>
        <dbReference type="RuleBase" id="RU000673"/>
    </source>
</evidence>
<evidence type="ECO:0000313" key="10">
    <source>
        <dbReference type="EMBL" id="OGI47254.1"/>
    </source>
</evidence>
<dbReference type="FunFam" id="3.40.50.1470:FF:000001">
    <property type="entry name" value="Peptidyl-tRNA hydrolase"/>
    <property type="match status" value="1"/>
</dbReference>
<comment type="similarity">
    <text evidence="5 7 9">Belongs to the PTH family.</text>
</comment>
<comment type="function">
    <text evidence="7">Hydrolyzes ribosome-free peptidyl-tRNAs (with 1 or more amino acids incorporated), which drop off the ribosome during protein synthesis, or as a result of ribosome stalling.</text>
</comment>
<evidence type="ECO:0000256" key="3">
    <source>
        <dbReference type="ARBA" id="ARBA00022801"/>
    </source>
</evidence>
<feature type="binding site" evidence="7">
    <location>
        <position position="18"/>
    </location>
    <ligand>
        <name>tRNA</name>
        <dbReference type="ChEBI" id="CHEBI:17843"/>
    </ligand>
</feature>
<gene>
    <name evidence="7" type="primary">pth</name>
    <name evidence="10" type="ORF">A2151_03585</name>
</gene>
<keyword evidence="2 7" id="KW-0820">tRNA-binding</keyword>
<evidence type="ECO:0000256" key="9">
    <source>
        <dbReference type="RuleBase" id="RU004320"/>
    </source>
</evidence>
<feature type="binding site" evidence="7">
    <location>
        <position position="69"/>
    </location>
    <ligand>
        <name>tRNA</name>
        <dbReference type="ChEBI" id="CHEBI:17843"/>
    </ligand>
</feature>
<feature type="binding site" evidence="7">
    <location>
        <position position="117"/>
    </location>
    <ligand>
        <name>tRNA</name>
        <dbReference type="ChEBI" id="CHEBI:17843"/>
    </ligand>
</feature>
<evidence type="ECO:0000256" key="7">
    <source>
        <dbReference type="HAMAP-Rule" id="MF_00083"/>
    </source>
</evidence>
<dbReference type="HAMAP" id="MF_00083">
    <property type="entry name" value="Pept_tRNA_hydro_bact"/>
    <property type="match status" value="1"/>
</dbReference>
<feature type="binding site" evidence="7">
    <location>
        <position position="71"/>
    </location>
    <ligand>
        <name>tRNA</name>
        <dbReference type="ChEBI" id="CHEBI:17843"/>
    </ligand>
</feature>
<comment type="subcellular location">
    <subcellularLocation>
        <location evidence="7">Cytoplasm</location>
    </subcellularLocation>
</comment>
<evidence type="ECO:0000256" key="5">
    <source>
        <dbReference type="ARBA" id="ARBA00038063"/>
    </source>
</evidence>
<dbReference type="SUPFAM" id="SSF53178">
    <property type="entry name" value="Peptidyl-tRNA hydrolase-like"/>
    <property type="match status" value="1"/>
</dbReference>
<dbReference type="GO" id="GO:0004045">
    <property type="term" value="F:peptidyl-tRNA hydrolase activity"/>
    <property type="evidence" value="ECO:0007669"/>
    <property type="project" value="UniProtKB-UniRule"/>
</dbReference>
<organism evidence="10 11">
    <name type="scientific">Candidatus Muproteobacteria bacterium RBG_16_65_34</name>
    <dbReference type="NCBI Taxonomy" id="1817760"/>
    <lineage>
        <taxon>Bacteria</taxon>
        <taxon>Pseudomonadati</taxon>
        <taxon>Pseudomonadota</taxon>
        <taxon>Candidatus Muproteobacteria</taxon>
    </lineage>
</organism>
<dbReference type="PROSITE" id="PS01195">
    <property type="entry name" value="PEPT_TRNA_HYDROL_1"/>
    <property type="match status" value="1"/>
</dbReference>
<evidence type="ECO:0000313" key="11">
    <source>
        <dbReference type="Proteomes" id="UP000178885"/>
    </source>
</evidence>
<feature type="site" description="Discriminates between blocked and unblocked aminoacyl-tRNA" evidence="7">
    <location>
        <position position="13"/>
    </location>
</feature>
<name>A0A1F6TQ43_9PROT</name>
<comment type="function">
    <text evidence="7">Catalyzes the release of premature peptidyl moieties from peptidyl-tRNA molecules trapped in stalled 50S ribosomal subunits, and thus maintains levels of free tRNAs and 50S ribosomes.</text>
</comment>
<dbReference type="GO" id="GO:0000049">
    <property type="term" value="F:tRNA binding"/>
    <property type="evidence" value="ECO:0007669"/>
    <property type="project" value="UniProtKB-UniRule"/>
</dbReference>
<dbReference type="PANTHER" id="PTHR17224">
    <property type="entry name" value="PEPTIDYL-TRNA HYDROLASE"/>
    <property type="match status" value="1"/>
</dbReference>
<keyword evidence="4 7" id="KW-0694">RNA-binding</keyword>
<dbReference type="EC" id="3.1.1.29" evidence="1 7"/>
<reference evidence="10 11" key="1">
    <citation type="journal article" date="2016" name="Nat. Commun.">
        <title>Thousands of microbial genomes shed light on interconnected biogeochemical processes in an aquifer system.</title>
        <authorList>
            <person name="Anantharaman K."/>
            <person name="Brown C.T."/>
            <person name="Hug L.A."/>
            <person name="Sharon I."/>
            <person name="Castelle C.J."/>
            <person name="Probst A.J."/>
            <person name="Thomas B.C."/>
            <person name="Singh A."/>
            <person name="Wilkins M.J."/>
            <person name="Karaoz U."/>
            <person name="Brodie E.L."/>
            <person name="Williams K.H."/>
            <person name="Hubbard S.S."/>
            <person name="Banfield J.F."/>
        </authorList>
    </citation>
    <scope>NUCLEOTIDE SEQUENCE [LARGE SCALE GENOMIC DNA]</scope>
</reference>
<feature type="active site" description="Proton acceptor" evidence="7">
    <location>
        <position position="23"/>
    </location>
</feature>
<dbReference type="STRING" id="1817760.A2151_03585"/>
<comment type="catalytic activity">
    <reaction evidence="7 8">
        <text>an N-acyl-L-alpha-aminoacyl-tRNA + H2O = an N-acyl-L-amino acid + a tRNA + H(+)</text>
        <dbReference type="Rhea" id="RHEA:54448"/>
        <dbReference type="Rhea" id="RHEA-COMP:10123"/>
        <dbReference type="Rhea" id="RHEA-COMP:13883"/>
        <dbReference type="ChEBI" id="CHEBI:15377"/>
        <dbReference type="ChEBI" id="CHEBI:15378"/>
        <dbReference type="ChEBI" id="CHEBI:59874"/>
        <dbReference type="ChEBI" id="CHEBI:78442"/>
        <dbReference type="ChEBI" id="CHEBI:138191"/>
        <dbReference type="EC" id="3.1.1.29"/>
    </reaction>
</comment>
<accession>A0A1F6TQ43</accession>
<dbReference type="NCBIfam" id="TIGR00447">
    <property type="entry name" value="pth"/>
    <property type="match status" value="1"/>
</dbReference>
<evidence type="ECO:0000256" key="6">
    <source>
        <dbReference type="ARBA" id="ARBA00050038"/>
    </source>
</evidence>
<dbReference type="GO" id="GO:0005737">
    <property type="term" value="C:cytoplasm"/>
    <property type="evidence" value="ECO:0007669"/>
    <property type="project" value="UniProtKB-SubCell"/>
</dbReference>
<protein>
    <recommendedName>
        <fullName evidence="6 7">Peptidyl-tRNA hydrolase</fullName>
        <shortName evidence="7">Pth</shortName>
        <ecNumber evidence="1 7">3.1.1.29</ecNumber>
    </recommendedName>
</protein>
<evidence type="ECO:0000256" key="2">
    <source>
        <dbReference type="ARBA" id="ARBA00022555"/>
    </source>
</evidence>
<dbReference type="InterPro" id="IPR036416">
    <property type="entry name" value="Pept_tRNA_hydro_sf"/>
</dbReference>
<dbReference type="GO" id="GO:0006515">
    <property type="term" value="P:protein quality control for misfolded or incompletely synthesized proteins"/>
    <property type="evidence" value="ECO:0007669"/>
    <property type="project" value="UniProtKB-UniRule"/>
</dbReference>
<feature type="site" description="Stabilizes the basic form of H active site to accept a proton" evidence="7">
    <location>
        <position position="96"/>
    </location>
</feature>
<dbReference type="EMBL" id="MFSU01000061">
    <property type="protein sequence ID" value="OGI47254.1"/>
    <property type="molecule type" value="Genomic_DNA"/>
</dbReference>
<dbReference type="Proteomes" id="UP000178885">
    <property type="component" value="Unassembled WGS sequence"/>
</dbReference>
<comment type="caution">
    <text evidence="10">The sequence shown here is derived from an EMBL/GenBank/DDBJ whole genome shotgun (WGS) entry which is preliminary data.</text>
</comment>
<dbReference type="GO" id="GO:0072344">
    <property type="term" value="P:rescue of stalled ribosome"/>
    <property type="evidence" value="ECO:0007669"/>
    <property type="project" value="UniProtKB-UniRule"/>
</dbReference>
<dbReference type="AlphaFoldDB" id="A0A1F6TQ43"/>
<dbReference type="PANTHER" id="PTHR17224:SF1">
    <property type="entry name" value="PEPTIDYL-TRNA HYDROLASE"/>
    <property type="match status" value="1"/>
</dbReference>
<keyword evidence="7" id="KW-0963">Cytoplasm</keyword>
<dbReference type="InterPro" id="IPR018171">
    <property type="entry name" value="Pept_tRNA_hydro_CS"/>
</dbReference>
<dbReference type="InterPro" id="IPR001328">
    <property type="entry name" value="Pept_tRNA_hydro"/>
</dbReference>
<evidence type="ECO:0000256" key="1">
    <source>
        <dbReference type="ARBA" id="ARBA00013260"/>
    </source>
</evidence>
<proteinExistence type="inferred from homology"/>
<comment type="subunit">
    <text evidence="7">Monomer.</text>
</comment>
<sequence length="193" mass="20655">MSQGIALIAGLGNPGPEYAETRHNAGFRFLEALRSGSGVKLRHDPRFSGDAGRLAIAGREVWLLAPQTFMNHSGEAVAAFARYYKIPPEQILVAHDDLDLLPGTVRLKVGGGDGGHNGLSDITQRLGTQEYARLRIGIGHPGSSAQVVSYVLKRAPAAEQELIDEAIARATAHIADVVHGQFQKAMNALHAHK</sequence>
<dbReference type="Gene3D" id="3.40.50.1470">
    <property type="entry name" value="Peptidyl-tRNA hydrolase"/>
    <property type="match status" value="1"/>
</dbReference>